<dbReference type="InterPro" id="IPR036259">
    <property type="entry name" value="MFS_trans_sf"/>
</dbReference>
<keyword evidence="4 5" id="KW-0472">Membrane</keyword>
<dbReference type="PANTHER" id="PTHR23508">
    <property type="entry name" value="CARBOXYLIC ACID TRANSPORTER PROTEIN HOMOLOG"/>
    <property type="match status" value="1"/>
</dbReference>
<accession>A0ABR9YY22</accession>
<dbReference type="Pfam" id="PF07690">
    <property type="entry name" value="MFS_1"/>
    <property type="match status" value="1"/>
</dbReference>
<feature type="transmembrane region" description="Helical" evidence="5">
    <location>
        <begin position="103"/>
        <end position="123"/>
    </location>
</feature>
<keyword evidence="2 5" id="KW-0812">Transmembrane</keyword>
<dbReference type="EMBL" id="JABCQH010000014">
    <property type="protein sequence ID" value="MBF0889456.1"/>
    <property type="molecule type" value="Genomic_DNA"/>
</dbReference>
<feature type="transmembrane region" description="Helical" evidence="5">
    <location>
        <begin position="233"/>
        <end position="257"/>
    </location>
</feature>
<feature type="transmembrane region" description="Helical" evidence="5">
    <location>
        <begin position="277"/>
        <end position="299"/>
    </location>
</feature>
<feature type="transmembrane region" description="Helical" evidence="5">
    <location>
        <begin position="306"/>
        <end position="323"/>
    </location>
</feature>
<evidence type="ECO:0000256" key="3">
    <source>
        <dbReference type="ARBA" id="ARBA00022989"/>
    </source>
</evidence>
<dbReference type="PROSITE" id="PS50850">
    <property type="entry name" value="MFS"/>
    <property type="match status" value="1"/>
</dbReference>
<dbReference type="PROSITE" id="PS00217">
    <property type="entry name" value="SUGAR_TRANSPORT_2"/>
    <property type="match status" value="1"/>
</dbReference>
<feature type="transmembrane region" description="Helical" evidence="5">
    <location>
        <begin position="172"/>
        <end position="188"/>
    </location>
</feature>
<proteinExistence type="predicted"/>
<evidence type="ECO:0000313" key="7">
    <source>
        <dbReference type="EMBL" id="MBF0889456.1"/>
    </source>
</evidence>
<evidence type="ECO:0000256" key="2">
    <source>
        <dbReference type="ARBA" id="ARBA00022692"/>
    </source>
</evidence>
<evidence type="ECO:0000256" key="5">
    <source>
        <dbReference type="SAM" id="Phobius"/>
    </source>
</evidence>
<name>A0ABR9YY22_9PROT</name>
<evidence type="ECO:0000313" key="8">
    <source>
        <dbReference type="Proteomes" id="UP000662701"/>
    </source>
</evidence>
<feature type="transmembrane region" description="Helical" evidence="5">
    <location>
        <begin position="129"/>
        <end position="151"/>
    </location>
</feature>
<dbReference type="Gene3D" id="1.20.1250.20">
    <property type="entry name" value="MFS general substrate transporter like domains"/>
    <property type="match status" value="2"/>
</dbReference>
<feature type="transmembrane region" description="Helical" evidence="5">
    <location>
        <begin position="329"/>
        <end position="349"/>
    </location>
</feature>
<evidence type="ECO:0000256" key="1">
    <source>
        <dbReference type="ARBA" id="ARBA00004141"/>
    </source>
</evidence>
<feature type="transmembrane region" description="Helical" evidence="5">
    <location>
        <begin position="194"/>
        <end position="212"/>
    </location>
</feature>
<reference evidence="8" key="1">
    <citation type="submission" date="2020-04" db="EMBL/GenBank/DDBJ databases">
        <title>Description of novel Gluconacetobacter.</title>
        <authorList>
            <person name="Sombolestani A."/>
        </authorList>
    </citation>
    <scope>NUCLEOTIDE SEQUENCE [LARGE SCALE GENOMIC DNA]</scope>
    <source>
        <strain evidence="8">LMG 1745</strain>
    </source>
</reference>
<evidence type="ECO:0000256" key="4">
    <source>
        <dbReference type="ARBA" id="ARBA00023136"/>
    </source>
</evidence>
<feature type="transmembrane region" description="Helical" evidence="5">
    <location>
        <begin position="370"/>
        <end position="391"/>
    </location>
</feature>
<keyword evidence="3 5" id="KW-1133">Transmembrane helix</keyword>
<evidence type="ECO:0000259" key="6">
    <source>
        <dbReference type="PROSITE" id="PS50850"/>
    </source>
</evidence>
<dbReference type="SUPFAM" id="SSF103473">
    <property type="entry name" value="MFS general substrate transporter"/>
    <property type="match status" value="1"/>
</dbReference>
<reference evidence="7 8" key="2">
    <citation type="submission" date="2020-11" db="EMBL/GenBank/DDBJ databases">
        <title>Description of novel Gluconobacter species.</title>
        <authorList>
            <person name="Cleenwerck I."/>
            <person name="Cnockaert M."/>
            <person name="Borremans W."/>
            <person name="Wieme A.D."/>
            <person name="De Vuyst L."/>
            <person name="Vandamme P."/>
        </authorList>
    </citation>
    <scope>NUCLEOTIDE SEQUENCE [LARGE SCALE GENOMIC DNA]</scope>
    <source>
        <strain evidence="7 8">LMG 1745</strain>
    </source>
</reference>
<comment type="subcellular location">
    <subcellularLocation>
        <location evidence="1">Membrane</location>
        <topology evidence="1">Multi-pass membrane protein</topology>
    </subcellularLocation>
</comment>
<gene>
    <name evidence="7" type="ORF">HKD19_12995</name>
</gene>
<comment type="caution">
    <text evidence="7">The sequence shown here is derived from an EMBL/GenBank/DDBJ whole genome shotgun (WGS) entry which is preliminary data.</text>
</comment>
<feature type="domain" description="Major facilitator superfamily (MFS) profile" evidence="6">
    <location>
        <begin position="38"/>
        <end position="417"/>
    </location>
</feature>
<feature type="transmembrane region" description="Helical" evidence="5">
    <location>
        <begin position="397"/>
        <end position="414"/>
    </location>
</feature>
<dbReference type="InterPro" id="IPR020846">
    <property type="entry name" value="MFS_dom"/>
</dbReference>
<dbReference type="PANTHER" id="PTHR23508:SF10">
    <property type="entry name" value="CARBOXYLIC ACID TRANSPORTER PROTEIN HOMOLOG"/>
    <property type="match status" value="1"/>
</dbReference>
<protein>
    <submittedName>
        <fullName evidence="7">MFS transporter</fullName>
    </submittedName>
</protein>
<dbReference type="InterPro" id="IPR005829">
    <property type="entry name" value="Sugar_transporter_CS"/>
</dbReference>
<sequence length="433" mass="47038">MFRKRTNTVSHEHILSQPVSASDQNVSAFQLLRPYWRVTLAAFLGWFLDAFDQVALLLCLPDIGKDLGVSLTAMGIIITAQSVGRVVGNTGWGWLSDRYGRKLTFMIGVIWFAVFSGATAMTWTYLAMLVVQFMFGIGFGGEWTASAALLMESVPPRARSLASSLMMSGYECGFFAAAAAQAIILPIWGWRALFLIGVVPALLAIFIRRGVPESPVWLKLQSMPKQQVQRRKFGFRLDGAALQALIFMAFVQFQNAAMYSFYPTFLRSDRHMSPADVFPFIAAYCIGSLLGKPLCGVLASRLGDRMVFMLYFALTALGIWPFISAHNMTVMLAGAFGVGMFGNSIFALIPHYLSQRFPSETRSLGMGTSYAVAALGQGVAGFLVPMLGVIYGLPAAIIGSVLVGTVLVASIVAYRPAVLPGAKMEGEEEHVVG</sequence>
<dbReference type="Proteomes" id="UP000662701">
    <property type="component" value="Unassembled WGS sequence"/>
</dbReference>
<keyword evidence="8" id="KW-1185">Reference proteome</keyword>
<dbReference type="InterPro" id="IPR011701">
    <property type="entry name" value="MFS"/>
</dbReference>
<organism evidence="7 8">
    <name type="scientific">Gluconobacter cadivus</name>
    <dbReference type="NCBI Taxonomy" id="2728101"/>
    <lineage>
        <taxon>Bacteria</taxon>
        <taxon>Pseudomonadati</taxon>
        <taxon>Pseudomonadota</taxon>
        <taxon>Alphaproteobacteria</taxon>
        <taxon>Acetobacterales</taxon>
        <taxon>Acetobacteraceae</taxon>
        <taxon>Gluconobacter</taxon>
    </lineage>
</organism>